<dbReference type="Pfam" id="PF11958">
    <property type="entry name" value="DUF3472"/>
    <property type="match status" value="1"/>
</dbReference>
<dbReference type="InterPro" id="IPR021862">
    <property type="entry name" value="DUF3472"/>
</dbReference>
<feature type="domain" description="DUF5077" evidence="1">
    <location>
        <begin position="44"/>
        <end position="144"/>
    </location>
</feature>
<protein>
    <submittedName>
        <fullName evidence="2">DUF3472 domain-containing protein</fullName>
    </submittedName>
</protein>
<evidence type="ECO:0000259" key="1">
    <source>
        <dbReference type="Pfam" id="PF16871"/>
    </source>
</evidence>
<keyword evidence="3" id="KW-1185">Reference proteome</keyword>
<evidence type="ECO:0000313" key="2">
    <source>
        <dbReference type="EMBL" id="QWG09529.1"/>
    </source>
</evidence>
<dbReference type="Proteomes" id="UP000682802">
    <property type="component" value="Chromosome 2"/>
</dbReference>
<dbReference type="RefSeq" id="WP_144076202.1">
    <property type="nucleotide sequence ID" value="NZ_CP076129.1"/>
</dbReference>
<name>A0ABX8H1G9_9BACT</name>
<dbReference type="Pfam" id="PF16871">
    <property type="entry name" value="DUF5077"/>
    <property type="match status" value="1"/>
</dbReference>
<dbReference type="EMBL" id="CP076129">
    <property type="protein sequence ID" value="QWG09529.1"/>
    <property type="molecule type" value="Genomic_DNA"/>
</dbReference>
<accession>A0ABX8H1G9</accession>
<reference evidence="2 3" key="1">
    <citation type="submission" date="2021-05" db="EMBL/GenBank/DDBJ databases">
        <title>Comparative genomic studies on the polysaccharide-degrading batcterial strains of the Flammeovirga genus.</title>
        <authorList>
            <person name="Zewei F."/>
            <person name="Zheng Z."/>
            <person name="Yu L."/>
            <person name="Ruyue G."/>
            <person name="Yanhong M."/>
            <person name="Yuanyuan C."/>
            <person name="Jingyan G."/>
            <person name="Wenjun H."/>
        </authorList>
    </citation>
    <scope>NUCLEOTIDE SEQUENCE [LARGE SCALE GENOMIC DNA]</scope>
    <source>
        <strain evidence="2 3">YS10</strain>
    </source>
</reference>
<sequence length="453" mass="51789">MYHFIIYIPMDMKYANYLILVLSGLIMSCTPTTSNSNESFTLALRDNAWVDDNYQEIPKIVTKNGIENWNSSKPITAYFYADKAGKINLKVKSKVKNEPVQLSIRLGQQEKFFTVKSKDFKVIDIGSFKLQKAGYQEVIINKKTLVDDVQITALEIDKKTENKFYSIPESNTYFGRRGPSVHLKYELPAAVKGQEVEWFYNEIEVPKGEDVIGSYFMANGFGEGYFGIQVNSENERRILFSVWSPFKTDNPEDIPDDQKIQLLAKGKGVTTGKFGDEGAGGQSYKVYNWKAEVTYKFLLKGHPVANNYTQYTAYFYAPEEHEWQLIASFKRPKTTTYLTNFHSFLENFIPATGDKVRQANYKNQWVRTVKGDWYAVDSAKFTADATARGLDRFDYDGGVNSTGFYLKNCGFFNNVVEMNTEFNHAVKPNQPKINLGKLDQIAAENNQENKNRT</sequence>
<proteinExistence type="predicted"/>
<gene>
    <name evidence="2" type="ORF">KM029_23260</name>
</gene>
<organism evidence="2 3">
    <name type="scientific">Flammeovirga kamogawensis</name>
    <dbReference type="NCBI Taxonomy" id="373891"/>
    <lineage>
        <taxon>Bacteria</taxon>
        <taxon>Pseudomonadati</taxon>
        <taxon>Bacteroidota</taxon>
        <taxon>Cytophagia</taxon>
        <taxon>Cytophagales</taxon>
        <taxon>Flammeovirgaceae</taxon>
        <taxon>Flammeovirga</taxon>
    </lineage>
</organism>
<evidence type="ECO:0000313" key="3">
    <source>
        <dbReference type="Proteomes" id="UP000682802"/>
    </source>
</evidence>
<dbReference type="InterPro" id="IPR031712">
    <property type="entry name" value="DUF5077"/>
</dbReference>